<proteinExistence type="predicted"/>
<evidence type="ECO:0000313" key="3">
    <source>
        <dbReference type="Proteomes" id="UP000188533"/>
    </source>
</evidence>
<keyword evidence="3" id="KW-1185">Reference proteome</keyword>
<dbReference type="Proteomes" id="UP000188533">
    <property type="component" value="Unassembled WGS sequence"/>
</dbReference>
<reference evidence="2 3" key="1">
    <citation type="submission" date="2016-08" db="EMBL/GenBank/DDBJ databases">
        <authorList>
            <consortium name="Lentinula edodes genome sequencing consortium"/>
            <person name="Sakamoto Y."/>
            <person name="Nakade K."/>
            <person name="Sato S."/>
            <person name="Yoshida Y."/>
            <person name="Miyazaki K."/>
            <person name="Natsume S."/>
            <person name="Konno N."/>
        </authorList>
    </citation>
    <scope>NUCLEOTIDE SEQUENCE [LARGE SCALE GENOMIC DNA]</scope>
    <source>
        <strain evidence="2 3">NBRC 111202</strain>
    </source>
</reference>
<dbReference type="EMBL" id="BDGU01000098">
    <property type="protein sequence ID" value="GAW02503.1"/>
    <property type="molecule type" value="Genomic_DNA"/>
</dbReference>
<reference evidence="2 3" key="2">
    <citation type="submission" date="2017-02" db="EMBL/GenBank/DDBJ databases">
        <title>A genome survey and senescence transcriptome analysis in Lentinula edodes.</title>
        <authorList>
            <person name="Sakamoto Y."/>
            <person name="Nakade K."/>
            <person name="Sato S."/>
            <person name="Yoshida Y."/>
            <person name="Miyazaki K."/>
            <person name="Natsume S."/>
            <person name="Konno N."/>
        </authorList>
    </citation>
    <scope>NUCLEOTIDE SEQUENCE [LARGE SCALE GENOMIC DNA]</scope>
    <source>
        <strain evidence="2 3">NBRC 111202</strain>
    </source>
</reference>
<name>A0A1Q3E5I8_LENED</name>
<dbReference type="AlphaFoldDB" id="A0A1Q3E5I8"/>
<evidence type="ECO:0000256" key="1">
    <source>
        <dbReference type="SAM" id="MobiDB-lite"/>
    </source>
</evidence>
<gene>
    <name evidence="2" type="ORF">LENED_004162</name>
</gene>
<protein>
    <submittedName>
        <fullName evidence="2">Retrovirus-related pol polyprotein</fullName>
    </submittedName>
</protein>
<evidence type="ECO:0000313" key="2">
    <source>
        <dbReference type="EMBL" id="GAW02503.1"/>
    </source>
</evidence>
<feature type="compositionally biased region" description="Polar residues" evidence="1">
    <location>
        <begin position="63"/>
        <end position="77"/>
    </location>
</feature>
<dbReference type="STRING" id="5353.A0A1Q3E5I8"/>
<organism evidence="2 3">
    <name type="scientific">Lentinula edodes</name>
    <name type="common">Shiitake mushroom</name>
    <name type="synonym">Lentinus edodes</name>
    <dbReference type="NCBI Taxonomy" id="5353"/>
    <lineage>
        <taxon>Eukaryota</taxon>
        <taxon>Fungi</taxon>
        <taxon>Dikarya</taxon>
        <taxon>Basidiomycota</taxon>
        <taxon>Agaricomycotina</taxon>
        <taxon>Agaricomycetes</taxon>
        <taxon>Agaricomycetidae</taxon>
        <taxon>Agaricales</taxon>
        <taxon>Marasmiineae</taxon>
        <taxon>Omphalotaceae</taxon>
        <taxon>Lentinula</taxon>
    </lineage>
</organism>
<sequence length="245" mass="27554">MSSSTGGNSNLPFTLSEQNHLRGPENFKSWHQQMLIQGKPRGMLNYWEGKVNIPTPPLPSPDPNATSDPKPSHTHTLNPSELEYEARESAAHSSILSNVVDIDGSGIDLSKSSASIWKFLNDQYGKPSDRIRKIHERALDDITYVEGTKVAGEDGHIEKMRALWKKARDAGSNINQERFITTLLDSFPETWEHITAPLIRKQTLSKSSLSSQHMESENLCEDSVTFLVPPVFPRETLYKPSKPRY</sequence>
<comment type="caution">
    <text evidence="2">The sequence shown here is derived from an EMBL/GenBank/DDBJ whole genome shotgun (WGS) entry which is preliminary data.</text>
</comment>
<feature type="region of interest" description="Disordered" evidence="1">
    <location>
        <begin position="47"/>
        <end position="77"/>
    </location>
</feature>
<accession>A0A1Q3E5I8</accession>
<dbReference type="Pfam" id="PF14223">
    <property type="entry name" value="Retrotran_gag_2"/>
    <property type="match status" value="1"/>
</dbReference>